<gene>
    <name evidence="5" type="ORF">AY555_09030</name>
</gene>
<evidence type="ECO:0000313" key="6">
    <source>
        <dbReference type="Proteomes" id="UP000076066"/>
    </source>
</evidence>
<evidence type="ECO:0000259" key="4">
    <source>
        <dbReference type="Pfam" id="PF00501"/>
    </source>
</evidence>
<dbReference type="OrthoDB" id="9803968at2"/>
<dbReference type="Gene3D" id="3.40.50.12780">
    <property type="entry name" value="N-terminal domain of ligase-like"/>
    <property type="match status" value="1"/>
</dbReference>
<dbReference type="EMBL" id="CP014525">
    <property type="protein sequence ID" value="AMW35669.1"/>
    <property type="molecule type" value="Genomic_DNA"/>
</dbReference>
<reference evidence="5 6" key="1">
    <citation type="submission" date="2016-02" db="EMBL/GenBank/DDBJ databases">
        <title>Complete Genome of H5569, the type strain of the newly described species Haematospirillium jordaniae.</title>
        <authorList>
            <person name="Nicholson A.C."/>
            <person name="Humrighouse B.W."/>
            <person name="Loparov V."/>
            <person name="McQuiston J.R."/>
        </authorList>
    </citation>
    <scope>NUCLEOTIDE SEQUENCE [LARGE SCALE GENOMIC DNA]</scope>
    <source>
        <strain evidence="5 6">H5569</strain>
    </source>
</reference>
<evidence type="ECO:0000256" key="3">
    <source>
        <dbReference type="ARBA" id="ARBA00024484"/>
    </source>
</evidence>
<dbReference type="Pfam" id="PF23562">
    <property type="entry name" value="AMP-binding_C_3"/>
    <property type="match status" value="1"/>
</dbReference>
<proteinExistence type="predicted"/>
<accession>A0A143DGG8</accession>
<dbReference type="Pfam" id="PF00501">
    <property type="entry name" value="AMP-binding"/>
    <property type="match status" value="1"/>
</dbReference>
<dbReference type="Gene3D" id="3.30.300.30">
    <property type="match status" value="1"/>
</dbReference>
<dbReference type="GO" id="GO:0016020">
    <property type="term" value="C:membrane"/>
    <property type="evidence" value="ECO:0007669"/>
    <property type="project" value="TreeGrafter"/>
</dbReference>
<keyword evidence="1" id="KW-0547">Nucleotide-binding</keyword>
<dbReference type="InterPro" id="IPR000873">
    <property type="entry name" value="AMP-dep_synth/lig_dom"/>
</dbReference>
<evidence type="ECO:0000256" key="2">
    <source>
        <dbReference type="ARBA" id="ARBA00022840"/>
    </source>
</evidence>
<keyword evidence="2" id="KW-0067">ATP-binding</keyword>
<dbReference type="CDD" id="cd05907">
    <property type="entry name" value="VL_LC_FACS_like"/>
    <property type="match status" value="1"/>
</dbReference>
<protein>
    <submittedName>
        <fullName evidence="5">AMP-dependent synthetase</fullName>
    </submittedName>
</protein>
<dbReference type="InterPro" id="IPR045851">
    <property type="entry name" value="AMP-bd_C_sf"/>
</dbReference>
<dbReference type="AlphaFoldDB" id="A0A143DGG8"/>
<dbReference type="PANTHER" id="PTHR43272:SF33">
    <property type="entry name" value="AMP-BINDING DOMAIN-CONTAINING PROTEIN-RELATED"/>
    <property type="match status" value="1"/>
</dbReference>
<dbReference type="Proteomes" id="UP000076066">
    <property type="component" value="Chromosome"/>
</dbReference>
<dbReference type="SUPFAM" id="SSF56801">
    <property type="entry name" value="Acetyl-CoA synthetase-like"/>
    <property type="match status" value="1"/>
</dbReference>
<dbReference type="GO" id="GO:0004467">
    <property type="term" value="F:long-chain fatty acid-CoA ligase activity"/>
    <property type="evidence" value="ECO:0007669"/>
    <property type="project" value="UniProtKB-EC"/>
</dbReference>
<keyword evidence="6" id="KW-1185">Reference proteome</keyword>
<name>A0A143DGG8_9PROT</name>
<evidence type="ECO:0000256" key="1">
    <source>
        <dbReference type="ARBA" id="ARBA00022741"/>
    </source>
</evidence>
<comment type="catalytic activity">
    <reaction evidence="3">
        <text>a long-chain fatty acid + ATP + CoA = a long-chain fatty acyl-CoA + AMP + diphosphate</text>
        <dbReference type="Rhea" id="RHEA:15421"/>
        <dbReference type="ChEBI" id="CHEBI:30616"/>
        <dbReference type="ChEBI" id="CHEBI:33019"/>
        <dbReference type="ChEBI" id="CHEBI:57287"/>
        <dbReference type="ChEBI" id="CHEBI:57560"/>
        <dbReference type="ChEBI" id="CHEBI:83139"/>
        <dbReference type="ChEBI" id="CHEBI:456215"/>
        <dbReference type="EC" id="6.2.1.3"/>
    </reaction>
    <physiologicalReaction direction="left-to-right" evidence="3">
        <dbReference type="Rhea" id="RHEA:15422"/>
    </physiologicalReaction>
</comment>
<dbReference type="PANTHER" id="PTHR43272">
    <property type="entry name" value="LONG-CHAIN-FATTY-ACID--COA LIGASE"/>
    <property type="match status" value="1"/>
</dbReference>
<dbReference type="GO" id="GO:0005524">
    <property type="term" value="F:ATP binding"/>
    <property type="evidence" value="ECO:0007669"/>
    <property type="project" value="UniProtKB-KW"/>
</dbReference>
<sequence>MFFEQAAFFGPAPFLWRVVKGSYCPISWEEAAVTVRSLAHGLTEIGIKTGDRVVLVSENRPEWCLGDLAIMAAGAISVPAYTTNTPNDHRHVLTDSGARAVIVSSGRLMRPLLHAAAHIAHPPHVILINAGDLKQNPGVSLFFWDDLIAQGTTKQHLSLPTLPQRTDTACIIYTSGTGGAPKGVMLSHASILANCRGAHDVLVKLGLGQERFLSFLPLSHAYEHSAGQFFPVSIGAQIYYAESIDALGRNMAAAKPTLMAAVPRIYEVMRTKMLRSAEKSSGIKAWLFHKTLSLGTKRYCHKARLGPVEILINVICTLLVRRKIAAGFGGHLKAFVSGGAPLNPDVGYFFTALGIRILQGYGQTEAGPLISVNTPDNPKMESVGPALNGVEAKIAEDGEICVRGEMVMQGYWNNPEATAAVIDPDGWLHTGDIGHIDPEGHIFITDRKKDIIVNSGGDNISPQRIEGFLTLEPEIAQAMVYGDKRPHLVALVVPSEELISAIAAAKGVPPDLTALTKEPEILRRISAALERVNKELSTIETVRRFVIAPEAFTIDNAMLTPTLKIRRHVILERWRATLDQLYRS</sequence>
<feature type="domain" description="AMP-dependent synthetase/ligase" evidence="4">
    <location>
        <begin position="5"/>
        <end position="412"/>
    </location>
</feature>
<evidence type="ECO:0000313" key="5">
    <source>
        <dbReference type="EMBL" id="AMW35669.1"/>
    </source>
</evidence>
<dbReference type="InterPro" id="IPR042099">
    <property type="entry name" value="ANL_N_sf"/>
</dbReference>
<dbReference type="STRING" id="1549855.AY555_09030"/>
<dbReference type="KEGG" id="hjo:AY555_09030"/>
<organism evidence="5 6">
    <name type="scientific">Haematospirillum jordaniae</name>
    <dbReference type="NCBI Taxonomy" id="1549855"/>
    <lineage>
        <taxon>Bacteria</taxon>
        <taxon>Pseudomonadati</taxon>
        <taxon>Pseudomonadota</taxon>
        <taxon>Alphaproteobacteria</taxon>
        <taxon>Rhodospirillales</taxon>
        <taxon>Novispirillaceae</taxon>
        <taxon>Haematospirillum</taxon>
    </lineage>
</organism>